<dbReference type="RefSeq" id="WP_145651457.1">
    <property type="nucleotide sequence ID" value="NZ_VLLB01000008.1"/>
</dbReference>
<dbReference type="OrthoDB" id="1494661at2"/>
<dbReference type="PROSITE" id="PS51257">
    <property type="entry name" value="PROKAR_LIPOPROTEIN"/>
    <property type="match status" value="1"/>
</dbReference>
<feature type="domain" description="ABC-type transport auxiliary lipoprotein component" evidence="2">
    <location>
        <begin position="34"/>
        <end position="191"/>
    </location>
</feature>
<feature type="signal peptide" evidence="1">
    <location>
        <begin position="1"/>
        <end position="28"/>
    </location>
</feature>
<accession>A0A562R1X6</accession>
<dbReference type="Gene3D" id="3.40.50.10610">
    <property type="entry name" value="ABC-type transport auxiliary lipoprotein component"/>
    <property type="match status" value="1"/>
</dbReference>
<evidence type="ECO:0000259" key="2">
    <source>
        <dbReference type="Pfam" id="PF03886"/>
    </source>
</evidence>
<dbReference type="Proteomes" id="UP000318431">
    <property type="component" value="Unassembled WGS sequence"/>
</dbReference>
<keyword evidence="4" id="KW-1185">Reference proteome</keyword>
<evidence type="ECO:0000256" key="1">
    <source>
        <dbReference type="SAM" id="SignalP"/>
    </source>
</evidence>
<reference evidence="3 4" key="1">
    <citation type="journal article" date="2015" name="Stand. Genomic Sci.">
        <title>Genomic Encyclopedia of Bacterial and Archaeal Type Strains, Phase III: the genomes of soil and plant-associated and newly described type strains.</title>
        <authorList>
            <person name="Whitman W.B."/>
            <person name="Woyke T."/>
            <person name="Klenk H.P."/>
            <person name="Zhou Y."/>
            <person name="Lilburn T.G."/>
            <person name="Beck B.J."/>
            <person name="De Vos P."/>
            <person name="Vandamme P."/>
            <person name="Eisen J.A."/>
            <person name="Garrity G."/>
            <person name="Hugenholtz P."/>
            <person name="Kyrpides N.C."/>
        </authorList>
    </citation>
    <scope>NUCLEOTIDE SEQUENCE [LARGE SCALE GENOMIC DNA]</scope>
    <source>
        <strain evidence="3 4">CGMCC 1.10822</strain>
    </source>
</reference>
<dbReference type="AlphaFoldDB" id="A0A562R1X6"/>
<proteinExistence type="predicted"/>
<protein>
    <recommendedName>
        <fullName evidence="2">ABC-type transport auxiliary lipoprotein component domain-containing protein</fullName>
    </recommendedName>
</protein>
<evidence type="ECO:0000313" key="4">
    <source>
        <dbReference type="Proteomes" id="UP000318431"/>
    </source>
</evidence>
<dbReference type="InterPro" id="IPR005586">
    <property type="entry name" value="ABC_trans_aux"/>
</dbReference>
<sequence length="209" mass="21963">MNRLTLVQRKRALYAAALTTVLAGCASAPPDQFYTLTDSAGAPVPAAAPAPVYIEMRPVTVPDQVRRNQMVVAKGAGQVDLLEHHRWASKLDDQIRVALSLGIAAQLGAVDVYNNPAPPGAAVYRISASVQRFESRLDDYALVDVVWSVRRASEREVLTCRSVFREPVGAGHAALVAGHRAALARVSASIAAAVRGQASACAASDGAPA</sequence>
<dbReference type="SUPFAM" id="SSF159594">
    <property type="entry name" value="XCC0632-like"/>
    <property type="match status" value="1"/>
</dbReference>
<keyword evidence="1" id="KW-0732">Signal</keyword>
<feature type="chain" id="PRO_5022059972" description="ABC-type transport auxiliary lipoprotein component domain-containing protein" evidence="1">
    <location>
        <begin position="29"/>
        <end position="209"/>
    </location>
</feature>
<gene>
    <name evidence="3" type="ORF">IP91_04115</name>
</gene>
<name>A0A562R1X6_9BURK</name>
<organism evidence="3 4">
    <name type="scientific">Pseudoduganella lurida</name>
    <dbReference type="NCBI Taxonomy" id="1036180"/>
    <lineage>
        <taxon>Bacteria</taxon>
        <taxon>Pseudomonadati</taxon>
        <taxon>Pseudomonadota</taxon>
        <taxon>Betaproteobacteria</taxon>
        <taxon>Burkholderiales</taxon>
        <taxon>Oxalobacteraceae</taxon>
        <taxon>Telluria group</taxon>
        <taxon>Pseudoduganella</taxon>
    </lineage>
</organism>
<comment type="caution">
    <text evidence="3">The sequence shown here is derived from an EMBL/GenBank/DDBJ whole genome shotgun (WGS) entry which is preliminary data.</text>
</comment>
<evidence type="ECO:0000313" key="3">
    <source>
        <dbReference type="EMBL" id="TWI62594.1"/>
    </source>
</evidence>
<dbReference type="EMBL" id="VLLB01000008">
    <property type="protein sequence ID" value="TWI62594.1"/>
    <property type="molecule type" value="Genomic_DNA"/>
</dbReference>
<dbReference type="Pfam" id="PF03886">
    <property type="entry name" value="ABC_trans_aux"/>
    <property type="match status" value="1"/>
</dbReference>